<feature type="signal peptide" evidence="1">
    <location>
        <begin position="1"/>
        <end position="21"/>
    </location>
</feature>
<keyword evidence="1" id="KW-0732">Signal</keyword>
<evidence type="ECO:0000313" key="3">
    <source>
        <dbReference type="Proteomes" id="UP000187891"/>
    </source>
</evidence>
<dbReference type="Proteomes" id="UP000187891">
    <property type="component" value="Unassembled WGS sequence"/>
</dbReference>
<feature type="chain" id="PRO_5012932760" evidence="1">
    <location>
        <begin position="22"/>
        <end position="107"/>
    </location>
</feature>
<name>A0A1R3U245_9HYPH</name>
<dbReference type="AlphaFoldDB" id="A0A1R3U245"/>
<sequence>MNFRLIHAVAVASVLSTSALAQVAAGDRPTDAEATVAWAKADARMSLMPNDYSQKRVELGECAKSQTGPGVICTAGVKVTPEAKPAYYVKLGFSKSASGEWVATFER</sequence>
<organism evidence="2 3">
    <name type="scientific">Agrobacterium rosae</name>
    <dbReference type="NCBI Taxonomy" id="1972867"/>
    <lineage>
        <taxon>Bacteria</taxon>
        <taxon>Pseudomonadati</taxon>
        <taxon>Pseudomonadota</taxon>
        <taxon>Alphaproteobacteria</taxon>
        <taxon>Hyphomicrobiales</taxon>
        <taxon>Rhizobiaceae</taxon>
        <taxon>Rhizobium/Agrobacterium group</taxon>
        <taxon>Agrobacterium</taxon>
    </lineage>
</organism>
<proteinExistence type="predicted"/>
<protein>
    <submittedName>
        <fullName evidence="2">Uncharacterized protein</fullName>
    </submittedName>
</protein>
<evidence type="ECO:0000256" key="1">
    <source>
        <dbReference type="SAM" id="SignalP"/>
    </source>
</evidence>
<reference evidence="3" key="1">
    <citation type="submission" date="2016-10" db="EMBL/GenBank/DDBJ databases">
        <authorList>
            <person name="Wibberg D."/>
        </authorList>
    </citation>
    <scope>NUCLEOTIDE SEQUENCE [LARGE SCALE GENOMIC DNA]</scope>
</reference>
<dbReference type="STRING" id="1907666.DSM25559_3819"/>
<accession>A0A1R3U245</accession>
<evidence type="ECO:0000313" key="2">
    <source>
        <dbReference type="EMBL" id="SCX31864.1"/>
    </source>
</evidence>
<gene>
    <name evidence="2" type="ORF">DSM25559_3819</name>
</gene>
<dbReference type="EMBL" id="FMUE01000010">
    <property type="protein sequence ID" value="SCX31864.1"/>
    <property type="molecule type" value="Genomic_DNA"/>
</dbReference>
<dbReference type="RefSeq" id="WP_077121981.1">
    <property type="nucleotide sequence ID" value="NZ_FMUE01000010.1"/>
</dbReference>